<name>A0ABU6PQR0_9BACL</name>
<gene>
    <name evidence="2" type="ORF">P9847_07840</name>
</gene>
<evidence type="ECO:0000313" key="2">
    <source>
        <dbReference type="EMBL" id="MED5017222.1"/>
    </source>
</evidence>
<dbReference type="RefSeq" id="WP_328276760.1">
    <property type="nucleotide sequence ID" value="NZ_JARTLD010000018.1"/>
</dbReference>
<sequence length="66" mass="7289">MIRTKALFVALAALVTIVAVLSAKLSSIFEVSQEAVLWADMAAALIIFVVMIRKIRKEGWSARKNQ</sequence>
<keyword evidence="1" id="KW-1133">Transmembrane helix</keyword>
<feature type="transmembrane region" description="Helical" evidence="1">
    <location>
        <begin position="38"/>
        <end position="55"/>
    </location>
</feature>
<dbReference type="EMBL" id="JARTLD010000018">
    <property type="protein sequence ID" value="MED5017222.1"/>
    <property type="molecule type" value="Genomic_DNA"/>
</dbReference>
<keyword evidence="1" id="KW-0472">Membrane</keyword>
<keyword evidence="1" id="KW-0812">Transmembrane</keyword>
<comment type="caution">
    <text evidence="2">The sequence shown here is derived from an EMBL/GenBank/DDBJ whole genome shotgun (WGS) entry which is preliminary data.</text>
</comment>
<evidence type="ECO:0000256" key="1">
    <source>
        <dbReference type="SAM" id="Phobius"/>
    </source>
</evidence>
<dbReference type="Proteomes" id="UP001343257">
    <property type="component" value="Unassembled WGS sequence"/>
</dbReference>
<proteinExistence type="predicted"/>
<accession>A0ABU6PQR0</accession>
<keyword evidence="3" id="KW-1185">Reference proteome</keyword>
<organism evidence="2 3">
    <name type="scientific">Paenibacillus chibensis</name>
    <dbReference type="NCBI Taxonomy" id="59846"/>
    <lineage>
        <taxon>Bacteria</taxon>
        <taxon>Bacillati</taxon>
        <taxon>Bacillota</taxon>
        <taxon>Bacilli</taxon>
        <taxon>Bacillales</taxon>
        <taxon>Paenibacillaceae</taxon>
        <taxon>Paenibacillus</taxon>
    </lineage>
</organism>
<reference evidence="2 3" key="1">
    <citation type="submission" date="2023-03" db="EMBL/GenBank/DDBJ databases">
        <title>Bacillus Genome Sequencing.</title>
        <authorList>
            <person name="Dunlap C."/>
        </authorList>
    </citation>
    <scope>NUCLEOTIDE SEQUENCE [LARGE SCALE GENOMIC DNA]</scope>
    <source>
        <strain evidence="2 3">NRS-52</strain>
    </source>
</reference>
<protein>
    <submittedName>
        <fullName evidence="2">Uncharacterized protein</fullName>
    </submittedName>
</protein>
<evidence type="ECO:0000313" key="3">
    <source>
        <dbReference type="Proteomes" id="UP001343257"/>
    </source>
</evidence>